<evidence type="ECO:0000256" key="5">
    <source>
        <dbReference type="ARBA" id="ARBA00023136"/>
    </source>
</evidence>
<evidence type="ECO:0000313" key="10">
    <source>
        <dbReference type="Proteomes" id="UP000765845"/>
    </source>
</evidence>
<name>A0ABX1GGF2_9GAMM</name>
<gene>
    <name evidence="8" type="primary">atpH</name>
    <name evidence="9" type="ORF">HCU74_12785</name>
</gene>
<dbReference type="RefSeq" id="WP_168450803.1">
    <property type="nucleotide sequence ID" value="NZ_JAAWWK010000004.1"/>
</dbReference>
<dbReference type="Pfam" id="PF00213">
    <property type="entry name" value="OSCP"/>
    <property type="match status" value="1"/>
</dbReference>
<comment type="function">
    <text evidence="8">This protein is part of the stalk that links CF(0) to CF(1). It either transmits conformational changes from CF(0) to CF(1) or is implicated in proton conduction.</text>
</comment>
<dbReference type="NCBIfam" id="TIGR01145">
    <property type="entry name" value="ATP_synt_delta"/>
    <property type="match status" value="1"/>
</dbReference>
<dbReference type="SUPFAM" id="SSF47928">
    <property type="entry name" value="N-terminal domain of the delta subunit of the F1F0-ATP synthase"/>
    <property type="match status" value="1"/>
</dbReference>
<keyword evidence="7 8" id="KW-0066">ATP synthesis</keyword>
<accession>A0ABX1GGF2</accession>
<dbReference type="NCBIfam" id="NF004402">
    <property type="entry name" value="PRK05758.2-2"/>
    <property type="match status" value="1"/>
</dbReference>
<comment type="function">
    <text evidence="8">F(1)F(0) ATP synthase produces ATP from ADP in the presence of a proton or sodium gradient. F-type ATPases consist of two structural domains, F(1) containing the extramembraneous catalytic core and F(0) containing the membrane proton channel, linked together by a central stalk and a peripheral stalk. During catalysis, ATP synthesis in the catalytic domain of F(1) is coupled via a rotary mechanism of the central stalk subunits to proton translocation.</text>
</comment>
<comment type="similarity">
    <text evidence="8">Belongs to the ATPase delta chain family.</text>
</comment>
<dbReference type="HAMAP" id="MF_01416">
    <property type="entry name" value="ATP_synth_delta_bact"/>
    <property type="match status" value="1"/>
</dbReference>
<proteinExistence type="inferred from homology"/>
<dbReference type="InterPro" id="IPR000711">
    <property type="entry name" value="ATPase_OSCP/dsu"/>
</dbReference>
<keyword evidence="2 8" id="KW-0813">Transport</keyword>
<evidence type="ECO:0000256" key="1">
    <source>
        <dbReference type="ARBA" id="ARBA00004370"/>
    </source>
</evidence>
<keyword evidence="4 8" id="KW-0406">Ion transport</keyword>
<comment type="caution">
    <text evidence="9">The sequence shown here is derived from an EMBL/GenBank/DDBJ whole genome shotgun (WGS) entry which is preliminary data.</text>
</comment>
<keyword evidence="10" id="KW-1185">Reference proteome</keyword>
<reference evidence="9 10" key="1">
    <citation type="submission" date="2020-04" db="EMBL/GenBank/DDBJ databases">
        <authorList>
            <person name="Yoon J."/>
        </authorList>
    </citation>
    <scope>NUCLEOTIDE SEQUENCE [LARGE SCALE GENOMIC DNA]</scope>
    <source>
        <strain evidence="9 10">KMU-166</strain>
    </source>
</reference>
<keyword evidence="8" id="KW-1003">Cell membrane</keyword>
<evidence type="ECO:0000256" key="6">
    <source>
        <dbReference type="ARBA" id="ARBA00023196"/>
    </source>
</evidence>
<evidence type="ECO:0000256" key="8">
    <source>
        <dbReference type="HAMAP-Rule" id="MF_01416"/>
    </source>
</evidence>
<dbReference type="Gene3D" id="1.10.520.20">
    <property type="entry name" value="N-terminal domain of the delta subunit of the F1F0-ATP synthase"/>
    <property type="match status" value="1"/>
</dbReference>
<evidence type="ECO:0000256" key="3">
    <source>
        <dbReference type="ARBA" id="ARBA00022781"/>
    </source>
</evidence>
<evidence type="ECO:0000256" key="7">
    <source>
        <dbReference type="ARBA" id="ARBA00023310"/>
    </source>
</evidence>
<protein>
    <recommendedName>
        <fullName evidence="8">ATP synthase subunit delta</fullName>
    </recommendedName>
    <alternativeName>
        <fullName evidence="8">ATP synthase F(1) sector subunit delta</fullName>
    </alternativeName>
    <alternativeName>
        <fullName evidence="8">F-type ATPase subunit delta</fullName>
        <shortName evidence="8">F-ATPase subunit delta</shortName>
    </alternativeName>
</protein>
<comment type="subcellular location">
    <subcellularLocation>
        <location evidence="8">Cell membrane</location>
        <topology evidence="8">Peripheral membrane protein</topology>
    </subcellularLocation>
    <subcellularLocation>
        <location evidence="1">Membrane</location>
    </subcellularLocation>
</comment>
<dbReference type="InterPro" id="IPR026015">
    <property type="entry name" value="ATP_synth_OSCP/delta_N_sf"/>
</dbReference>
<dbReference type="EMBL" id="JAAWWK010000004">
    <property type="protein sequence ID" value="NKI18284.1"/>
    <property type="molecule type" value="Genomic_DNA"/>
</dbReference>
<sequence length="178" mass="19252">MAELSTMARPYAKAAFEYALASSALAEWSKMLATAAAVANSENVGKLLASPSLTTEQQAQAFIDVCGDELNAGVQNFIRILAENKRLALLPVVSELFEAQKAIQEKTVDVELITAFPLDSESEQRLADALTKKLERQVKVHSREDRSLIGGIVVRTGDLVIDSSVRGRLAKLAEALHS</sequence>
<evidence type="ECO:0000256" key="4">
    <source>
        <dbReference type="ARBA" id="ARBA00023065"/>
    </source>
</evidence>
<dbReference type="Proteomes" id="UP000765845">
    <property type="component" value="Unassembled WGS sequence"/>
</dbReference>
<evidence type="ECO:0000256" key="2">
    <source>
        <dbReference type="ARBA" id="ARBA00022448"/>
    </source>
</evidence>
<organism evidence="9 10">
    <name type="scientific">Spongiibacter thalassae</name>
    <dbReference type="NCBI Taxonomy" id="2721624"/>
    <lineage>
        <taxon>Bacteria</taxon>
        <taxon>Pseudomonadati</taxon>
        <taxon>Pseudomonadota</taxon>
        <taxon>Gammaproteobacteria</taxon>
        <taxon>Cellvibrionales</taxon>
        <taxon>Spongiibacteraceae</taxon>
        <taxon>Spongiibacter</taxon>
    </lineage>
</organism>
<dbReference type="PANTHER" id="PTHR11910">
    <property type="entry name" value="ATP SYNTHASE DELTA CHAIN"/>
    <property type="match status" value="1"/>
</dbReference>
<keyword evidence="3 8" id="KW-0375">Hydrogen ion transport</keyword>
<keyword evidence="6 8" id="KW-0139">CF(1)</keyword>
<keyword evidence="5 8" id="KW-0472">Membrane</keyword>
<dbReference type="PRINTS" id="PR00125">
    <property type="entry name" value="ATPASEDELTA"/>
</dbReference>
<evidence type="ECO:0000313" key="9">
    <source>
        <dbReference type="EMBL" id="NKI18284.1"/>
    </source>
</evidence>